<organism evidence="8 9">
    <name type="scientific">Nocardioides zhouii</name>
    <dbReference type="NCBI Taxonomy" id="1168729"/>
    <lineage>
        <taxon>Bacteria</taxon>
        <taxon>Bacillati</taxon>
        <taxon>Actinomycetota</taxon>
        <taxon>Actinomycetes</taxon>
        <taxon>Propionibacteriales</taxon>
        <taxon>Nocardioidaceae</taxon>
        <taxon>Nocardioides</taxon>
    </lineage>
</organism>
<dbReference type="EMBL" id="SDWV01000020">
    <property type="protein sequence ID" value="RYC05788.1"/>
    <property type="molecule type" value="Genomic_DNA"/>
</dbReference>
<dbReference type="InterPro" id="IPR007627">
    <property type="entry name" value="RNA_pol_sigma70_r2"/>
</dbReference>
<dbReference type="PANTHER" id="PTHR43133:SF50">
    <property type="entry name" value="ECF RNA POLYMERASE SIGMA FACTOR SIGM"/>
    <property type="match status" value="1"/>
</dbReference>
<evidence type="ECO:0000256" key="1">
    <source>
        <dbReference type="ARBA" id="ARBA00010641"/>
    </source>
</evidence>
<dbReference type="OrthoDB" id="3678480at2"/>
<protein>
    <submittedName>
        <fullName evidence="8">SigE family RNA polymerase sigma factor</fullName>
    </submittedName>
</protein>
<sequence length="163" mass="18823">MEQDAEFAEFMSARWSALYRTAYLLMGQHHQAEDLLQDVLARTCVRWPSIRDKGLAEAYVRRGLIRAASRQWRRRGRERSTDLVTDVGQPGEMELSAQKLVLWEEIQRLPPRMRATLVLRYLEDLSEHDTAALLGVSVGSVKSQTHHALKRLRAAMPEMEHRS</sequence>
<comment type="similarity">
    <text evidence="1">Belongs to the sigma-70 factor family. ECF subfamily.</text>
</comment>
<dbReference type="SUPFAM" id="SSF88659">
    <property type="entry name" value="Sigma3 and sigma4 domains of RNA polymerase sigma factors"/>
    <property type="match status" value="1"/>
</dbReference>
<dbReference type="SUPFAM" id="SSF88946">
    <property type="entry name" value="Sigma2 domain of RNA polymerase sigma factors"/>
    <property type="match status" value="1"/>
</dbReference>
<dbReference type="GO" id="GO:0006352">
    <property type="term" value="P:DNA-templated transcription initiation"/>
    <property type="evidence" value="ECO:0007669"/>
    <property type="project" value="InterPro"/>
</dbReference>
<evidence type="ECO:0000259" key="7">
    <source>
        <dbReference type="Pfam" id="PF08281"/>
    </source>
</evidence>
<dbReference type="Gene3D" id="1.10.10.10">
    <property type="entry name" value="Winged helix-like DNA-binding domain superfamily/Winged helix DNA-binding domain"/>
    <property type="match status" value="1"/>
</dbReference>
<dbReference type="GO" id="GO:0003677">
    <property type="term" value="F:DNA binding"/>
    <property type="evidence" value="ECO:0007669"/>
    <property type="project" value="UniProtKB-KW"/>
</dbReference>
<evidence type="ECO:0000256" key="4">
    <source>
        <dbReference type="ARBA" id="ARBA00023125"/>
    </source>
</evidence>
<keyword evidence="5" id="KW-0804">Transcription</keyword>
<dbReference type="CDD" id="cd06171">
    <property type="entry name" value="Sigma70_r4"/>
    <property type="match status" value="1"/>
</dbReference>
<evidence type="ECO:0000256" key="5">
    <source>
        <dbReference type="ARBA" id="ARBA00023163"/>
    </source>
</evidence>
<proteinExistence type="inferred from homology"/>
<dbReference type="InterPro" id="IPR013325">
    <property type="entry name" value="RNA_pol_sigma_r2"/>
</dbReference>
<evidence type="ECO:0000256" key="2">
    <source>
        <dbReference type="ARBA" id="ARBA00023015"/>
    </source>
</evidence>
<dbReference type="Pfam" id="PF04542">
    <property type="entry name" value="Sigma70_r2"/>
    <property type="match status" value="1"/>
</dbReference>
<dbReference type="InterPro" id="IPR014284">
    <property type="entry name" value="RNA_pol_sigma-70_dom"/>
</dbReference>
<gene>
    <name evidence="8" type="ORF">EUA94_17120</name>
</gene>
<keyword evidence="2" id="KW-0805">Transcription regulation</keyword>
<dbReference type="InterPro" id="IPR014325">
    <property type="entry name" value="RNA_pol_sigma-E_actinobac"/>
</dbReference>
<dbReference type="NCBIfam" id="TIGR02983">
    <property type="entry name" value="SigE-fam_strep"/>
    <property type="match status" value="1"/>
</dbReference>
<evidence type="ECO:0000313" key="8">
    <source>
        <dbReference type="EMBL" id="RYC05788.1"/>
    </source>
</evidence>
<accession>A0A4Q2SNY0</accession>
<feature type="domain" description="RNA polymerase sigma-70 region 2" evidence="6">
    <location>
        <begin position="17"/>
        <end position="77"/>
    </location>
</feature>
<reference evidence="8 9" key="1">
    <citation type="submission" date="2019-01" db="EMBL/GenBank/DDBJ databases">
        <title>Novel species of Nocardioides.</title>
        <authorList>
            <person name="Liu Q."/>
            <person name="X Y.-H."/>
        </authorList>
    </citation>
    <scope>NUCLEOTIDE SEQUENCE [LARGE SCALE GENOMIC DNA]</scope>
    <source>
        <strain evidence="8 9">HLT2-9</strain>
    </source>
</reference>
<dbReference type="InterPro" id="IPR013249">
    <property type="entry name" value="RNA_pol_sigma70_r4_t2"/>
</dbReference>
<dbReference type="GO" id="GO:0016987">
    <property type="term" value="F:sigma factor activity"/>
    <property type="evidence" value="ECO:0007669"/>
    <property type="project" value="UniProtKB-KW"/>
</dbReference>
<dbReference type="Gene3D" id="1.10.1740.10">
    <property type="match status" value="1"/>
</dbReference>
<dbReference type="Proteomes" id="UP000291101">
    <property type="component" value="Unassembled WGS sequence"/>
</dbReference>
<dbReference type="InterPro" id="IPR036388">
    <property type="entry name" value="WH-like_DNA-bd_sf"/>
</dbReference>
<comment type="caution">
    <text evidence="8">The sequence shown here is derived from an EMBL/GenBank/DDBJ whole genome shotgun (WGS) entry which is preliminary data.</text>
</comment>
<dbReference type="InterPro" id="IPR013324">
    <property type="entry name" value="RNA_pol_sigma_r3/r4-like"/>
</dbReference>
<dbReference type="RefSeq" id="WP_129428114.1">
    <property type="nucleotide sequence ID" value="NZ_SDWV01000020.1"/>
</dbReference>
<evidence type="ECO:0000259" key="6">
    <source>
        <dbReference type="Pfam" id="PF04542"/>
    </source>
</evidence>
<evidence type="ECO:0000313" key="9">
    <source>
        <dbReference type="Proteomes" id="UP000291101"/>
    </source>
</evidence>
<name>A0A4Q2SNY0_9ACTN</name>
<keyword evidence="3" id="KW-0731">Sigma factor</keyword>
<dbReference type="AlphaFoldDB" id="A0A4Q2SNY0"/>
<dbReference type="Pfam" id="PF08281">
    <property type="entry name" value="Sigma70_r4_2"/>
    <property type="match status" value="1"/>
</dbReference>
<keyword evidence="9" id="KW-1185">Reference proteome</keyword>
<dbReference type="NCBIfam" id="TIGR02937">
    <property type="entry name" value="sigma70-ECF"/>
    <property type="match status" value="1"/>
</dbReference>
<evidence type="ECO:0000256" key="3">
    <source>
        <dbReference type="ARBA" id="ARBA00023082"/>
    </source>
</evidence>
<keyword evidence="4" id="KW-0238">DNA-binding</keyword>
<dbReference type="InterPro" id="IPR039425">
    <property type="entry name" value="RNA_pol_sigma-70-like"/>
</dbReference>
<dbReference type="PANTHER" id="PTHR43133">
    <property type="entry name" value="RNA POLYMERASE ECF-TYPE SIGMA FACTO"/>
    <property type="match status" value="1"/>
</dbReference>
<feature type="domain" description="RNA polymerase sigma factor 70 region 4 type 2" evidence="7">
    <location>
        <begin position="102"/>
        <end position="152"/>
    </location>
</feature>